<dbReference type="PANTHER" id="PTHR33755:SF7">
    <property type="entry name" value="TOXIN MODULE OF TOXIN-ANTITOXIN SYSTEM RELE_STBE FAMILY"/>
    <property type="match status" value="1"/>
</dbReference>
<accession>A0A1B7W1A9</accession>
<evidence type="ECO:0000256" key="1">
    <source>
        <dbReference type="ARBA" id="ARBA00006226"/>
    </source>
</evidence>
<dbReference type="PANTHER" id="PTHR33755">
    <property type="entry name" value="TOXIN PARE1-RELATED"/>
    <property type="match status" value="1"/>
</dbReference>
<evidence type="ECO:0000313" key="3">
    <source>
        <dbReference type="EMBL" id="OBQ27062.1"/>
    </source>
</evidence>
<dbReference type="Pfam" id="PF05016">
    <property type="entry name" value="ParE_toxin"/>
    <property type="match status" value="1"/>
</dbReference>
<dbReference type="EMBL" id="LJOY01000004">
    <property type="protein sequence ID" value="OBQ27062.1"/>
    <property type="molecule type" value="Genomic_DNA"/>
</dbReference>
<dbReference type="Proteomes" id="UP000092382">
    <property type="component" value="Unassembled WGS sequence"/>
</dbReference>
<organism evidence="3 4">
    <name type="scientific">Aphanizomenon flos-aquae LD13</name>
    <dbReference type="NCBI Taxonomy" id="1710894"/>
    <lineage>
        <taxon>Bacteria</taxon>
        <taxon>Bacillati</taxon>
        <taxon>Cyanobacteriota</taxon>
        <taxon>Cyanophyceae</taxon>
        <taxon>Nostocales</taxon>
        <taxon>Aphanizomenonaceae</taxon>
        <taxon>Aphanizomenon</taxon>
    </lineage>
</organism>
<dbReference type="SUPFAM" id="SSF143011">
    <property type="entry name" value="RelE-like"/>
    <property type="match status" value="1"/>
</dbReference>
<dbReference type="STRING" id="1803587.GCA_001593825_00270"/>
<reference evidence="3 4" key="1">
    <citation type="submission" date="2015-09" db="EMBL/GenBank/DDBJ databases">
        <title>Whole genome shotgun sequence assembly of Aphanizomenon flos-aquae UKL13.</title>
        <authorList>
            <person name="Driscoll C."/>
        </authorList>
    </citation>
    <scope>NUCLEOTIDE SEQUENCE [LARGE SCALE GENOMIC DNA]</scope>
    <source>
        <strain evidence="3">MDT13</strain>
    </source>
</reference>
<name>A0A1B7W1A9_APHFL</name>
<evidence type="ECO:0000256" key="2">
    <source>
        <dbReference type="ARBA" id="ARBA00022649"/>
    </source>
</evidence>
<proteinExistence type="inferred from homology"/>
<evidence type="ECO:0000313" key="4">
    <source>
        <dbReference type="Proteomes" id="UP000092382"/>
    </source>
</evidence>
<comment type="similarity">
    <text evidence="1">Belongs to the RelE toxin family.</text>
</comment>
<comment type="caution">
    <text evidence="3">The sequence shown here is derived from an EMBL/GenBank/DDBJ whole genome shotgun (WGS) entry which is preliminary data.</text>
</comment>
<dbReference type="InterPro" id="IPR051803">
    <property type="entry name" value="TA_system_RelE-like_toxin"/>
</dbReference>
<keyword evidence="2" id="KW-1277">Toxin-antitoxin system</keyword>
<dbReference type="Gene3D" id="3.30.2310.20">
    <property type="entry name" value="RelE-like"/>
    <property type="match status" value="1"/>
</dbReference>
<dbReference type="InterPro" id="IPR007712">
    <property type="entry name" value="RelE/ParE_toxin"/>
</dbReference>
<protein>
    <submittedName>
        <fullName evidence="3">Plasmid stabilization system protein</fullName>
    </submittedName>
</protein>
<dbReference type="AlphaFoldDB" id="A0A1B7W1A9"/>
<gene>
    <name evidence="3" type="ORF">AN481_02125</name>
</gene>
<dbReference type="PATRIC" id="fig|1710894.3.peg.353"/>
<sequence length="92" mass="10849">MKLEFSESAIQDLIRLREFIAVHNPKAAERISLRLRQAIGKLALYPHIGRSVPEFENVRELVAGDYVVRYLPLEDVIFILRIWHGKEFRDFK</sequence>
<dbReference type="InterPro" id="IPR035093">
    <property type="entry name" value="RelE/ParE_toxin_dom_sf"/>
</dbReference>